<proteinExistence type="predicted"/>
<comment type="caution">
    <text evidence="1">The sequence shown here is derived from an EMBL/GenBank/DDBJ whole genome shotgun (WGS) entry which is preliminary data.</text>
</comment>
<sequence length="112" mass="12121">MPEALALPSFNPFRTAAVAELCPRKRQRDFDGIAIHRRVRPGVANAAVAGLCLRGAIANPALRELIILVIYVCWRLGKGFLGVYFCVGLPPSSSPWLAKVFGNLGGDGVREF</sequence>
<accession>A0AA88J4S6</accession>
<dbReference type="AlphaFoldDB" id="A0AA88J4S6"/>
<evidence type="ECO:0000313" key="1">
    <source>
        <dbReference type="EMBL" id="GMN62075.1"/>
    </source>
</evidence>
<keyword evidence="2" id="KW-1185">Reference proteome</keyword>
<gene>
    <name evidence="1" type="ORF">TIFTF001_031173</name>
</gene>
<organism evidence="1 2">
    <name type="scientific">Ficus carica</name>
    <name type="common">Common fig</name>
    <dbReference type="NCBI Taxonomy" id="3494"/>
    <lineage>
        <taxon>Eukaryota</taxon>
        <taxon>Viridiplantae</taxon>
        <taxon>Streptophyta</taxon>
        <taxon>Embryophyta</taxon>
        <taxon>Tracheophyta</taxon>
        <taxon>Spermatophyta</taxon>
        <taxon>Magnoliopsida</taxon>
        <taxon>eudicotyledons</taxon>
        <taxon>Gunneridae</taxon>
        <taxon>Pentapetalae</taxon>
        <taxon>rosids</taxon>
        <taxon>fabids</taxon>
        <taxon>Rosales</taxon>
        <taxon>Moraceae</taxon>
        <taxon>Ficeae</taxon>
        <taxon>Ficus</taxon>
    </lineage>
</organism>
<reference evidence="1" key="1">
    <citation type="submission" date="2023-07" db="EMBL/GenBank/DDBJ databases">
        <title>draft genome sequence of fig (Ficus carica).</title>
        <authorList>
            <person name="Takahashi T."/>
            <person name="Nishimura K."/>
        </authorList>
    </citation>
    <scope>NUCLEOTIDE SEQUENCE</scope>
</reference>
<protein>
    <submittedName>
        <fullName evidence="1">Uncharacterized protein</fullName>
    </submittedName>
</protein>
<name>A0AA88J4S6_FICCA</name>
<evidence type="ECO:0000313" key="2">
    <source>
        <dbReference type="Proteomes" id="UP001187192"/>
    </source>
</evidence>
<dbReference type="EMBL" id="BTGU01000122">
    <property type="protein sequence ID" value="GMN62075.1"/>
    <property type="molecule type" value="Genomic_DNA"/>
</dbReference>
<dbReference type="Proteomes" id="UP001187192">
    <property type="component" value="Unassembled WGS sequence"/>
</dbReference>